<feature type="transmembrane region" description="Helical" evidence="2">
    <location>
        <begin position="1300"/>
        <end position="1320"/>
    </location>
</feature>
<evidence type="ECO:0000256" key="1">
    <source>
        <dbReference type="SAM" id="MobiDB-lite"/>
    </source>
</evidence>
<feature type="transmembrane region" description="Helical" evidence="2">
    <location>
        <begin position="1266"/>
        <end position="1288"/>
    </location>
</feature>
<proteinExistence type="predicted"/>
<feature type="domain" description="AMP-binding enzyme C-terminal" evidence="4">
    <location>
        <begin position="532"/>
        <end position="628"/>
    </location>
</feature>
<dbReference type="InterPro" id="IPR020845">
    <property type="entry name" value="AMP-binding_CS"/>
</dbReference>
<feature type="transmembrane region" description="Helical" evidence="2">
    <location>
        <begin position="1056"/>
        <end position="1079"/>
    </location>
</feature>
<keyword evidence="2" id="KW-0812">Transmembrane</keyword>
<dbReference type="PROSITE" id="PS00455">
    <property type="entry name" value="AMP_BINDING"/>
    <property type="match status" value="1"/>
</dbReference>
<name>A0A7S1V395_9STRA</name>
<dbReference type="EMBL" id="HBGK01026182">
    <property type="protein sequence ID" value="CAD9284631.1"/>
    <property type="molecule type" value="Transcribed_RNA"/>
</dbReference>
<evidence type="ECO:0008006" key="6">
    <source>
        <dbReference type="Google" id="ProtNLM"/>
    </source>
</evidence>
<dbReference type="Pfam" id="PF23024">
    <property type="entry name" value="AMP-dom_DIP2-like"/>
    <property type="match status" value="1"/>
</dbReference>
<gene>
    <name evidence="5" type="ORF">GOCE00092_LOCUS13543</name>
</gene>
<keyword evidence="2" id="KW-1133">Transmembrane helix</keyword>
<organism evidence="5">
    <name type="scientific">Grammatophora oceanica</name>
    <dbReference type="NCBI Taxonomy" id="210454"/>
    <lineage>
        <taxon>Eukaryota</taxon>
        <taxon>Sar</taxon>
        <taxon>Stramenopiles</taxon>
        <taxon>Ochrophyta</taxon>
        <taxon>Bacillariophyta</taxon>
        <taxon>Fragilariophyceae</taxon>
        <taxon>Fragilariophycidae</taxon>
        <taxon>Rhabdonematales</taxon>
        <taxon>Grammatophoraceae</taxon>
        <taxon>Grammatophora</taxon>
    </lineage>
</organism>
<feature type="domain" description="AMP-dependent synthetase/ligase" evidence="3">
    <location>
        <begin position="103"/>
        <end position="491"/>
    </location>
</feature>
<feature type="transmembrane region" description="Helical" evidence="2">
    <location>
        <begin position="816"/>
        <end position="840"/>
    </location>
</feature>
<dbReference type="PANTHER" id="PTHR22754:SF32">
    <property type="entry name" value="DISCO-INTERACTING PROTEIN 2"/>
    <property type="match status" value="1"/>
</dbReference>
<dbReference type="Pfam" id="PF00501">
    <property type="entry name" value="AMP-binding"/>
    <property type="match status" value="1"/>
</dbReference>
<feature type="transmembrane region" description="Helical" evidence="2">
    <location>
        <begin position="1236"/>
        <end position="1254"/>
    </location>
</feature>
<dbReference type="Gene3D" id="3.40.50.12780">
    <property type="entry name" value="N-terminal domain of ligase-like"/>
    <property type="match status" value="1"/>
</dbReference>
<keyword evidence="2" id="KW-0472">Membrane</keyword>
<dbReference type="InterPro" id="IPR045851">
    <property type="entry name" value="AMP-bd_C_sf"/>
</dbReference>
<dbReference type="InterPro" id="IPR036736">
    <property type="entry name" value="ACP-like_sf"/>
</dbReference>
<dbReference type="SUPFAM" id="SSF47336">
    <property type="entry name" value="ACP-like"/>
    <property type="match status" value="1"/>
</dbReference>
<dbReference type="InterPro" id="IPR042099">
    <property type="entry name" value="ANL_N_sf"/>
</dbReference>
<evidence type="ECO:0000313" key="5">
    <source>
        <dbReference type="EMBL" id="CAD9284631.1"/>
    </source>
</evidence>
<feature type="transmembrane region" description="Helical" evidence="2">
    <location>
        <begin position="772"/>
        <end position="796"/>
    </location>
</feature>
<accession>A0A7S1V395</accession>
<feature type="region of interest" description="Disordered" evidence="1">
    <location>
        <begin position="1"/>
        <end position="65"/>
    </location>
</feature>
<evidence type="ECO:0000256" key="2">
    <source>
        <dbReference type="SAM" id="Phobius"/>
    </source>
</evidence>
<evidence type="ECO:0000259" key="3">
    <source>
        <dbReference type="Pfam" id="PF00501"/>
    </source>
</evidence>
<dbReference type="InterPro" id="IPR011004">
    <property type="entry name" value="Trimer_LpxA-like_sf"/>
</dbReference>
<protein>
    <recommendedName>
        <fullName evidence="6">Carrier domain-containing protein</fullName>
    </recommendedName>
</protein>
<evidence type="ECO:0000259" key="4">
    <source>
        <dbReference type="Pfam" id="PF23024"/>
    </source>
</evidence>
<dbReference type="PANTHER" id="PTHR22754">
    <property type="entry name" value="DISCO-INTERACTING PROTEIN 2 DIP2 -RELATED"/>
    <property type="match status" value="1"/>
</dbReference>
<feature type="transmembrane region" description="Helical" evidence="2">
    <location>
        <begin position="1013"/>
        <end position="1036"/>
    </location>
</feature>
<dbReference type="InterPro" id="IPR000873">
    <property type="entry name" value="AMP-dep_synth/lig_dom"/>
</dbReference>
<dbReference type="Gene3D" id="2.160.10.10">
    <property type="entry name" value="Hexapeptide repeat proteins"/>
    <property type="match status" value="1"/>
</dbReference>
<feature type="compositionally biased region" description="Polar residues" evidence="1">
    <location>
        <begin position="1"/>
        <end position="12"/>
    </location>
</feature>
<dbReference type="SUPFAM" id="SSF51161">
    <property type="entry name" value="Trimeric LpxA-like enzymes"/>
    <property type="match status" value="1"/>
</dbReference>
<reference evidence="5" key="1">
    <citation type="submission" date="2021-01" db="EMBL/GenBank/DDBJ databases">
        <authorList>
            <person name="Corre E."/>
            <person name="Pelletier E."/>
            <person name="Niang G."/>
            <person name="Scheremetjew M."/>
            <person name="Finn R."/>
            <person name="Kale V."/>
            <person name="Holt S."/>
            <person name="Cochrane G."/>
            <person name="Meng A."/>
            <person name="Brown T."/>
            <person name="Cohen L."/>
        </authorList>
    </citation>
    <scope>NUCLEOTIDE SEQUENCE</scope>
    <source>
        <strain evidence="5">CCMP 410</strain>
    </source>
</reference>
<dbReference type="SUPFAM" id="SSF56801">
    <property type="entry name" value="Acetyl-CoA synthetase-like"/>
    <property type="match status" value="1"/>
</dbReference>
<sequence>MKSHDSSNNNAVPSPAMVEKVSAEEETSICAQQRLGQDKPTKTRPTNHRNPSFLRPVKDYGTSSIDMPTSSNLTEMFPQFKELMGLIETGQGKDTLVHAMKRNSETFPDHALANWVNGECQVVNSLTYKKLWDKAGRVACLLLRHEVKPGDRVMIAYDFGLEFIVGMFGCMRMGAIACSVYPPNFVDKSKAKYSFDQFNSQAQDAGAKYALTSTTFKRGLMLAVRLSRNLKTPGVSWLSTSNVASGKLYSDEIRAVESIPINAEDIAFIQYSSGSTGNPKGIVLTHKAVCHNIRACHAVTVDTSQSDLVWVTWMPQYHDYALIAFYLTACYSPHVNVFGCSPIDFIRNPLLWADMMDKFRATHIAGPNFSYALLAKRMRAIKRQLSAKLQRANIAAEPISPRTIEAMEEIGIEKSAIMPCYGLAEVCAYGTACWGDEISISHEGVVSSGLTLRNERYGKFIRIADRRGLIVQNGVVGEIYIRGPDLASGYWNNSEASDRFHCMLSDGLEYFATGDLGKIEDDRLYIMGRLKELIIINGKNVYPTDLERTIEAEYSEYVRPGSTVAFQYGDSTVGVVLEMRDAKKRSSVTGAFVSTLLLNAHGVSSVSIIALKKGSVPKTTSGKLKRFEARRLSLEGTWNSKDVLWSWTIASQEEMGQSSTDVGAKLVPCDPGDKREAIRASMVAVVGDHLDMEKIWEENGLSSLKSAELSSTLVEQYHLSIPIDFETKYPTPSMLLEFVAEAAGEQFATDVPDLKRETNHLDSNKSLSLTSLILLQTIGIVGILMLFVAALIPPFFVGKVAADFSVTFEIGASGRYATWAWIPTVVPVFFLSLSVELILVKWVLIGRYRSTIIDIPSISYFRWWFVDRFVHMWELWVGIFILDTKLAVLVYKLLGARIPWSANIDGFLREFDLVSVGEDCCIQHQVRCRKVDSLPNPKEPVRLAFRPIKLGKGCTIKGMVSPGCVIDDGAVVETNAALAEGSVVPANVVAKGSPAHRGGMAKKRGRDSSFRQWVFATVKCAWLLVELYMFFGAVLLSQLILNQQLPVDWRYSKLLYWFLLLPLSAVMSLLASVILKWVLIGRRLPTHEETLHRSLAYWVCDTHFRLSAYTLWATLHNSRFWNIVFMLHGMDVDLITFFTDITHFPPSKVDLIRVRKSFLSTGLSFQVGHQEGKTEVIDSSIGFGVVVSPGVKIHRSSIPIRAHVTESIADTMATTALPEAPLVITLRVILKELSHLTLFALIFPSLIPSFEFFSTSVLECPMFGLAFLNVFLSIAIQCLVWIFLIRVVQFIFVRPGVDSGLYTTYVIYGWSLKSFAFTFLLWGTPFFGHFARFMGSTVNGTLWYLGSSIYDYNMIEFSDSTIVDDAHITGHYAVLHDFVIRKTKVGGVMHPGCYAHAGAVVREGEEHGPWKSFVQASGKLDHNVYSGRIQNGASNHGTGFLSDDDSSRSFSV</sequence>
<dbReference type="InterPro" id="IPR025110">
    <property type="entry name" value="AMP-bd_C"/>
</dbReference>
<dbReference type="Gene3D" id="3.30.300.30">
    <property type="match status" value="1"/>
</dbReference>